<dbReference type="EMBL" id="UINC01093874">
    <property type="protein sequence ID" value="SVC48643.1"/>
    <property type="molecule type" value="Genomic_DNA"/>
</dbReference>
<gene>
    <name evidence="3" type="ORF">METZ01_LOCUS301497</name>
</gene>
<protein>
    <recommendedName>
        <fullName evidence="2">SHSP domain-containing protein</fullName>
    </recommendedName>
</protein>
<keyword evidence="1" id="KW-0346">Stress response</keyword>
<proteinExistence type="predicted"/>
<evidence type="ECO:0000259" key="2">
    <source>
        <dbReference type="PROSITE" id="PS01031"/>
    </source>
</evidence>
<accession>A0A382MI19</accession>
<reference evidence="3" key="1">
    <citation type="submission" date="2018-05" db="EMBL/GenBank/DDBJ databases">
        <authorList>
            <person name="Lanie J.A."/>
            <person name="Ng W.-L."/>
            <person name="Kazmierczak K.M."/>
            <person name="Andrzejewski T.M."/>
            <person name="Davidsen T.M."/>
            <person name="Wayne K.J."/>
            <person name="Tettelin H."/>
            <person name="Glass J.I."/>
            <person name="Rusch D."/>
            <person name="Podicherti R."/>
            <person name="Tsui H.-C.T."/>
            <person name="Winkler M.E."/>
        </authorList>
    </citation>
    <scope>NUCLEOTIDE SEQUENCE</scope>
</reference>
<feature type="domain" description="SHSP" evidence="2">
    <location>
        <begin position="28"/>
        <end position="138"/>
    </location>
</feature>
<sequence>MNRVTTLTLPDFHKTLLGFDRLVEDFQSFNNAGYPPYNVEKSGDDKYQITLALAGFVRDDIKINIQEGTLTVTGEKADSKDDGIEYLHRGIANRSFTRNWSLAEYVEVVEAKMENGMLYIALERLVPEEKKPKSIKIK</sequence>
<organism evidence="3">
    <name type="scientific">marine metagenome</name>
    <dbReference type="NCBI Taxonomy" id="408172"/>
    <lineage>
        <taxon>unclassified sequences</taxon>
        <taxon>metagenomes</taxon>
        <taxon>ecological metagenomes</taxon>
    </lineage>
</organism>
<evidence type="ECO:0000256" key="1">
    <source>
        <dbReference type="ARBA" id="ARBA00023016"/>
    </source>
</evidence>
<name>A0A382MI19_9ZZZZ</name>
<dbReference type="AlphaFoldDB" id="A0A382MI19"/>
<dbReference type="Gene3D" id="2.60.40.790">
    <property type="match status" value="1"/>
</dbReference>
<dbReference type="PANTHER" id="PTHR47062">
    <property type="match status" value="1"/>
</dbReference>
<dbReference type="InterPro" id="IPR002068">
    <property type="entry name" value="A-crystallin/Hsp20_dom"/>
</dbReference>
<evidence type="ECO:0000313" key="3">
    <source>
        <dbReference type="EMBL" id="SVC48643.1"/>
    </source>
</evidence>
<dbReference type="Pfam" id="PF00011">
    <property type="entry name" value="HSP20"/>
    <property type="match status" value="1"/>
</dbReference>
<dbReference type="PROSITE" id="PS01031">
    <property type="entry name" value="SHSP"/>
    <property type="match status" value="1"/>
</dbReference>
<dbReference type="CDD" id="cd06470">
    <property type="entry name" value="ACD_IbpA-B_like"/>
    <property type="match status" value="1"/>
</dbReference>
<dbReference type="SUPFAM" id="SSF49764">
    <property type="entry name" value="HSP20-like chaperones"/>
    <property type="match status" value="1"/>
</dbReference>
<dbReference type="InterPro" id="IPR037913">
    <property type="entry name" value="ACD_IbpA/B"/>
</dbReference>
<dbReference type="PANTHER" id="PTHR47062:SF1">
    <property type="entry name" value="SMALL HEAT SHOCK PROTEIN IBPA"/>
    <property type="match status" value="1"/>
</dbReference>
<dbReference type="InterPro" id="IPR008978">
    <property type="entry name" value="HSP20-like_chaperone"/>
</dbReference>